<dbReference type="Proteomes" id="UP000298327">
    <property type="component" value="Unassembled WGS sequence"/>
</dbReference>
<dbReference type="InterPro" id="IPR029060">
    <property type="entry name" value="PIN-like_dom_sf"/>
</dbReference>
<dbReference type="AlphaFoldDB" id="A0A4Y9YUQ5"/>
<dbReference type="InterPro" id="IPR026832">
    <property type="entry name" value="Asteroid"/>
</dbReference>
<organism evidence="4 5">
    <name type="scientific">Dentipellis fragilis</name>
    <dbReference type="NCBI Taxonomy" id="205917"/>
    <lineage>
        <taxon>Eukaryota</taxon>
        <taxon>Fungi</taxon>
        <taxon>Dikarya</taxon>
        <taxon>Basidiomycota</taxon>
        <taxon>Agaricomycotina</taxon>
        <taxon>Agaricomycetes</taxon>
        <taxon>Russulales</taxon>
        <taxon>Hericiaceae</taxon>
        <taxon>Dentipellis</taxon>
    </lineage>
</organism>
<comment type="similarity">
    <text evidence="1">Belongs to the asteroid family.</text>
</comment>
<feature type="region of interest" description="Disordered" evidence="2">
    <location>
        <begin position="791"/>
        <end position="837"/>
    </location>
</feature>
<evidence type="ECO:0000256" key="1">
    <source>
        <dbReference type="ARBA" id="ARBA00007398"/>
    </source>
</evidence>
<dbReference type="STRING" id="205917.A0A4Y9YUQ5"/>
<feature type="region of interest" description="Disordered" evidence="2">
    <location>
        <begin position="493"/>
        <end position="524"/>
    </location>
</feature>
<evidence type="ECO:0000259" key="3">
    <source>
        <dbReference type="Pfam" id="PF00752"/>
    </source>
</evidence>
<keyword evidence="5" id="KW-1185">Reference proteome</keyword>
<sequence length="837" mass="92048">MGVHGLTTYLREHQRLLATSLVLSNSPSNTQPPVALVIDGWSFIYTLYLQSRLPWAFGGEYRAFHELIVRVVQAWLKVGFRPYFVFDGPYPSTKFNTVITRVTQGTIHSTLLFFRTSATSRASPRFLREISMLPPLCYAVCLQALNSPNFRDVVEVHIADEEGDPFSVELAGRVGGYVTGNDSDFLVLNMDGYAGYIPMDEIVWTTLQDSQTSSLVDDDGFTVARRSKGAKAAVDTRSSEHGLLVPDGSGELSVTCTVYKPSALAAHFKLPISLLPLLGALVGNDFIADRRDMHDLFFERGLTLSQRITRVATALQTNLAAIVGAPKRRPKQQITGVMDLIGLTVDSLLVRPASTMASGEREAIIEKIAEATLQYALPKYNKDNARLWPTEVCPLHLPEQCLIPALLSPPQSSDEVDDEETRAQIQALYIAAYRRGKLHPRILDIFSTATSWCNPFLEDPDIEPVTKSIGRPIREWIYAILDDGIGLPEREQETMNTTEDGSQKLEYPEGGETDEYSEGGETDDDELIDVIEEDSEEEDGDPLAPLRGALQELRPGEGTETDAGTSVASHTLSSPKDSNKIVMEFVRRGTRLAPEEITVPSLSSLLSSIGIEHDAFRHVPIQLQSESERLSLFLRILGSDVPAVALVSPEQLMAVVALRSVLHRLHVRATSNGYNKDRDRERWTHSEAKAFLASFLWPSSETPGKEEDETSFPPLENRNIQLLAQITEALKTIAHLSEVMLLADHIPSPAAFFSGRQFHQLLTQGRSANTGGEPQSALWEACAQGLEEAFGEAKGKKGKKERKARSAQAPPSKVNTSSGPSQGLFGILAGMDIDDSA</sequence>
<feature type="compositionally biased region" description="Acidic residues" evidence="2">
    <location>
        <begin position="509"/>
        <end position="524"/>
    </location>
</feature>
<reference evidence="4 5" key="1">
    <citation type="submission" date="2019-02" db="EMBL/GenBank/DDBJ databases">
        <title>Genome sequencing of the rare red list fungi Dentipellis fragilis.</title>
        <authorList>
            <person name="Buettner E."/>
            <person name="Kellner H."/>
        </authorList>
    </citation>
    <scope>NUCLEOTIDE SEQUENCE [LARGE SCALE GENOMIC DNA]</scope>
    <source>
        <strain evidence="4 5">DSM 105465</strain>
    </source>
</reference>
<dbReference type="Pfam" id="PF00752">
    <property type="entry name" value="XPG_N"/>
    <property type="match status" value="1"/>
</dbReference>
<evidence type="ECO:0000313" key="4">
    <source>
        <dbReference type="EMBL" id="TFY65428.1"/>
    </source>
</evidence>
<dbReference type="PANTHER" id="PTHR15665">
    <property type="entry name" value="ASTEROID PROTEIN"/>
    <property type="match status" value="1"/>
</dbReference>
<gene>
    <name evidence="4" type="ORF">EVG20_g5592</name>
</gene>
<dbReference type="InterPro" id="IPR006085">
    <property type="entry name" value="XPG_DNA_repair_N"/>
</dbReference>
<feature type="compositionally biased region" description="Basic residues" evidence="2">
    <location>
        <begin position="796"/>
        <end position="805"/>
    </location>
</feature>
<evidence type="ECO:0000256" key="2">
    <source>
        <dbReference type="SAM" id="MobiDB-lite"/>
    </source>
</evidence>
<feature type="domain" description="XPG N-terminal" evidence="3">
    <location>
        <begin position="1"/>
        <end position="101"/>
    </location>
</feature>
<dbReference type="PANTHER" id="PTHR15665:SF1">
    <property type="entry name" value="PROTEIN ASTEROID HOMOLOG 1"/>
    <property type="match status" value="1"/>
</dbReference>
<name>A0A4Y9YUQ5_9AGAM</name>
<dbReference type="EMBL" id="SEOQ01000336">
    <property type="protein sequence ID" value="TFY65428.1"/>
    <property type="molecule type" value="Genomic_DNA"/>
</dbReference>
<feature type="region of interest" description="Disordered" evidence="2">
    <location>
        <begin position="555"/>
        <end position="574"/>
    </location>
</feature>
<proteinExistence type="inferred from homology"/>
<dbReference type="GO" id="GO:0004518">
    <property type="term" value="F:nuclease activity"/>
    <property type="evidence" value="ECO:0007669"/>
    <property type="project" value="InterPro"/>
</dbReference>
<dbReference type="OrthoDB" id="25987at2759"/>
<accession>A0A4Y9YUQ5</accession>
<dbReference type="Gene3D" id="3.40.50.1010">
    <property type="entry name" value="5'-nuclease"/>
    <property type="match status" value="1"/>
</dbReference>
<evidence type="ECO:0000313" key="5">
    <source>
        <dbReference type="Proteomes" id="UP000298327"/>
    </source>
</evidence>
<comment type="caution">
    <text evidence="4">The sequence shown here is derived from an EMBL/GenBank/DDBJ whole genome shotgun (WGS) entry which is preliminary data.</text>
</comment>
<protein>
    <recommendedName>
        <fullName evidence="3">XPG N-terminal domain-containing protein</fullName>
    </recommendedName>
</protein>
<feature type="compositionally biased region" description="Polar residues" evidence="2">
    <location>
        <begin position="562"/>
        <end position="574"/>
    </location>
</feature>
<dbReference type="SUPFAM" id="SSF88723">
    <property type="entry name" value="PIN domain-like"/>
    <property type="match status" value="1"/>
</dbReference>